<comment type="pathway">
    <text evidence="5">Amino-acid biosynthesis; L-methionine biosynthesis via de novo pathway; L-homocysteine from L-cystathionine: step 1/1.</text>
</comment>
<dbReference type="Proteomes" id="UP001056907">
    <property type="component" value="Chromosome"/>
</dbReference>
<gene>
    <name evidence="10" type="primary">metC</name>
    <name evidence="10" type="ORF">KUA23_14495</name>
</gene>
<accession>A0ABD7TPX2</accession>
<comment type="cofactor">
    <cofactor evidence="1 9">
        <name>pyridoxal 5'-phosphate</name>
        <dbReference type="ChEBI" id="CHEBI:597326"/>
    </cofactor>
</comment>
<comment type="catalytic activity">
    <reaction evidence="6">
        <text>L,L-cystathionine + H2O = L-homocysteine + pyruvate + NH4(+)</text>
        <dbReference type="Rhea" id="RHEA:13965"/>
        <dbReference type="ChEBI" id="CHEBI:15361"/>
        <dbReference type="ChEBI" id="CHEBI:15377"/>
        <dbReference type="ChEBI" id="CHEBI:28938"/>
        <dbReference type="ChEBI" id="CHEBI:58161"/>
        <dbReference type="ChEBI" id="CHEBI:58199"/>
    </reaction>
</comment>
<dbReference type="AlphaFoldDB" id="A0ABD7TPX2"/>
<evidence type="ECO:0000256" key="8">
    <source>
        <dbReference type="PIRSR" id="PIRSR001434-2"/>
    </source>
</evidence>
<dbReference type="InterPro" id="IPR054542">
    <property type="entry name" value="Cys_met_metab_PP"/>
</dbReference>
<dbReference type="Pfam" id="PF01053">
    <property type="entry name" value="Cys_Met_Meta_PP"/>
    <property type="match status" value="1"/>
</dbReference>
<dbReference type="PROSITE" id="PS00868">
    <property type="entry name" value="CYS_MET_METAB_PP"/>
    <property type="match status" value="1"/>
</dbReference>
<protein>
    <submittedName>
        <fullName evidence="10">Cystathionine beta-lyase</fullName>
        <ecNumber evidence="10">4.4.1.13</ecNumber>
    </submittedName>
</protein>
<feature type="modified residue" description="N6-(pyridoxal phosphate)lysine" evidence="8">
    <location>
        <position position="205"/>
    </location>
</feature>
<reference evidence="10" key="1">
    <citation type="journal article" date="2022" name="Front. Plant Sci.">
        <title>Agronomic efficiency and genome mining analysis of the wheat-biostimulant rhizospheric bacterium Pseudomonas pergaminensis sp. nov. strain 1008T.</title>
        <authorList>
            <person name="Diaz M."/>
            <person name="Bach T."/>
            <person name="Gonzalez Anta G."/>
            <person name="Agaras B."/>
            <person name="Wibberg D."/>
            <person name="Noguera F."/>
            <person name="Canciani W."/>
            <person name="Valverde C."/>
        </authorList>
    </citation>
    <scope>NUCLEOTIDE SEQUENCE</scope>
    <source>
        <strain evidence="10">1008</strain>
    </source>
</reference>
<evidence type="ECO:0000256" key="2">
    <source>
        <dbReference type="ARBA" id="ARBA00009077"/>
    </source>
</evidence>
<dbReference type="GO" id="GO:0047804">
    <property type="term" value="F:cysteine-S-conjugate beta-lyase activity"/>
    <property type="evidence" value="ECO:0007669"/>
    <property type="project" value="UniProtKB-EC"/>
</dbReference>
<evidence type="ECO:0000313" key="11">
    <source>
        <dbReference type="Proteomes" id="UP001056907"/>
    </source>
</evidence>
<evidence type="ECO:0000256" key="6">
    <source>
        <dbReference type="ARBA" id="ARBA00047517"/>
    </source>
</evidence>
<dbReference type="PIRSF" id="PIRSF001434">
    <property type="entry name" value="CGS"/>
    <property type="match status" value="1"/>
</dbReference>
<keyword evidence="3 8" id="KW-0663">Pyridoxal phosphate</keyword>
<reference evidence="10" key="2">
    <citation type="submission" date="2024-04" db="EMBL/GenBank/DDBJ databases">
        <authorList>
            <person name="Diaz M."/>
            <person name="Bach T."/>
            <person name="Gonzalez Anta G."/>
            <person name="Agaras B."/>
            <person name="Wibberg D."/>
            <person name="Noguera F."/>
            <person name="Canciani W."/>
            <person name="Ybarra T."/>
            <person name="Nunez M.L."/>
            <person name="Valverde C."/>
        </authorList>
    </citation>
    <scope>NUCLEOTIDE SEQUENCE</scope>
    <source>
        <strain evidence="10">1008</strain>
    </source>
</reference>
<dbReference type="InterPro" id="IPR015424">
    <property type="entry name" value="PyrdxlP-dep_Trfase"/>
</dbReference>
<comment type="catalytic activity">
    <reaction evidence="7">
        <text>an S-substituted L-cysteine + H2O = a thiol + pyruvate + NH4(+)</text>
        <dbReference type="Rhea" id="RHEA:18121"/>
        <dbReference type="ChEBI" id="CHEBI:15361"/>
        <dbReference type="ChEBI" id="CHEBI:15377"/>
        <dbReference type="ChEBI" id="CHEBI:28938"/>
        <dbReference type="ChEBI" id="CHEBI:29256"/>
        <dbReference type="ChEBI" id="CHEBI:58717"/>
        <dbReference type="EC" id="4.4.1.13"/>
    </reaction>
</comment>
<dbReference type="InterPro" id="IPR015422">
    <property type="entry name" value="PyrdxlP-dep_Trfase_small"/>
</dbReference>
<organism evidence="10 11">
    <name type="scientific">Pseudomonas pergaminensis</name>
    <dbReference type="NCBI Taxonomy" id="2853159"/>
    <lineage>
        <taxon>Bacteria</taxon>
        <taxon>Pseudomonadati</taxon>
        <taxon>Pseudomonadota</taxon>
        <taxon>Gammaproteobacteria</taxon>
        <taxon>Pseudomonadales</taxon>
        <taxon>Pseudomonadaceae</taxon>
        <taxon>Pseudomonas</taxon>
    </lineage>
</organism>
<dbReference type="SUPFAM" id="SSF53383">
    <property type="entry name" value="PLP-dependent transferases"/>
    <property type="match status" value="1"/>
</dbReference>
<evidence type="ECO:0000256" key="5">
    <source>
        <dbReference type="ARBA" id="ARBA00046315"/>
    </source>
</evidence>
<dbReference type="Gene3D" id="3.40.640.10">
    <property type="entry name" value="Type I PLP-dependent aspartate aminotransferase-like (Major domain)"/>
    <property type="match status" value="1"/>
</dbReference>
<evidence type="ECO:0000313" key="10">
    <source>
        <dbReference type="EMBL" id="USW03814.1"/>
    </source>
</evidence>
<keyword evidence="4 10" id="KW-0456">Lyase</keyword>
<evidence type="ECO:0000256" key="1">
    <source>
        <dbReference type="ARBA" id="ARBA00001933"/>
    </source>
</evidence>
<dbReference type="RefSeq" id="WP_034105520.1">
    <property type="nucleotide sequence ID" value="NZ_CP078013.2"/>
</dbReference>
<dbReference type="InterPro" id="IPR000277">
    <property type="entry name" value="Cys/Met-Metab_PyrdxlP-dep_enz"/>
</dbReference>
<dbReference type="Gene3D" id="3.90.1150.10">
    <property type="entry name" value="Aspartate Aminotransferase, domain 1"/>
    <property type="match status" value="1"/>
</dbReference>
<evidence type="ECO:0000256" key="4">
    <source>
        <dbReference type="ARBA" id="ARBA00023239"/>
    </source>
</evidence>
<name>A0ABD7TPX2_9PSED</name>
<sequence length="392" mass="42482">MRNIETHCIHAGRTPEKFSGLVNTPVFRGSTVLAENFESWQAHKKDGNPYAYYGRFGTPTTHSFESAIAELEGGQHSLVFPSGLSACTHSLLAFVAAGDHILITDNIYGPTRMFADRVLKRLGVDVEYFDPLCGAGIESMLRANTKVVFTESPGSLTFEVADIPAISAAAHAVGAIVIIDNTWASPLYFKAFEHGADVSIQAATKYIVGHSDALLGTATANARAWPQLKASAHDFGETAGPDDIFLALRGLRSMPVRLRQHWENGLMLAQSLQSNSAVARVLHPALQNDPGHDTWKRDFTGASGLFGIRLVAQNPQQLSTFFNNLKLFGIGLSWGGFESLVVPVGIPERSVKPAAEGYLVRVHAGLEHIDDLLEDFHRALHLAFAPTQFAVA</sequence>
<proteinExistence type="inferred from homology"/>
<dbReference type="EC" id="4.4.1.13" evidence="10"/>
<dbReference type="FunFam" id="3.40.640.10:FF:000046">
    <property type="entry name" value="Cystathionine gamma-lyase"/>
    <property type="match status" value="1"/>
</dbReference>
<dbReference type="PANTHER" id="PTHR43500:SF1">
    <property type="entry name" value="CYSTATHIONINE BETA-LYASE-RELATED"/>
    <property type="match status" value="1"/>
</dbReference>
<evidence type="ECO:0000256" key="9">
    <source>
        <dbReference type="RuleBase" id="RU362118"/>
    </source>
</evidence>
<evidence type="ECO:0000256" key="7">
    <source>
        <dbReference type="ARBA" id="ARBA00047625"/>
    </source>
</evidence>
<dbReference type="PANTHER" id="PTHR43500">
    <property type="entry name" value="CYSTATHIONINE BETA-LYASE-RELATED"/>
    <property type="match status" value="1"/>
</dbReference>
<dbReference type="NCBIfam" id="TIGR01324">
    <property type="entry name" value="cysta_beta_ly_B"/>
    <property type="match status" value="1"/>
</dbReference>
<dbReference type="InterPro" id="IPR006233">
    <property type="entry name" value="Cys_b_lyase_bac"/>
</dbReference>
<evidence type="ECO:0000256" key="3">
    <source>
        <dbReference type="ARBA" id="ARBA00022898"/>
    </source>
</evidence>
<comment type="similarity">
    <text evidence="2 9">Belongs to the trans-sulfuration enzymes family.</text>
</comment>
<dbReference type="KEGG" id="ppeg:KUA23_14495"/>
<dbReference type="EMBL" id="CP078013">
    <property type="protein sequence ID" value="USW03814.1"/>
    <property type="molecule type" value="Genomic_DNA"/>
</dbReference>
<dbReference type="InterPro" id="IPR015421">
    <property type="entry name" value="PyrdxlP-dep_Trfase_major"/>
</dbReference>